<proteinExistence type="predicted"/>
<dbReference type="EMBL" id="KV426295">
    <property type="protein sequence ID" value="KZV82969.1"/>
    <property type="molecule type" value="Genomic_DNA"/>
</dbReference>
<accession>A0A165ZIB6</accession>
<evidence type="ECO:0000313" key="2">
    <source>
        <dbReference type="Proteomes" id="UP000077266"/>
    </source>
</evidence>
<dbReference type="AlphaFoldDB" id="A0A165ZIB6"/>
<dbReference type="InParanoid" id="A0A165ZIB6"/>
<dbReference type="Proteomes" id="UP000077266">
    <property type="component" value="Unassembled WGS sequence"/>
</dbReference>
<organism evidence="1 2">
    <name type="scientific">Exidia glandulosa HHB12029</name>
    <dbReference type="NCBI Taxonomy" id="1314781"/>
    <lineage>
        <taxon>Eukaryota</taxon>
        <taxon>Fungi</taxon>
        <taxon>Dikarya</taxon>
        <taxon>Basidiomycota</taxon>
        <taxon>Agaricomycotina</taxon>
        <taxon>Agaricomycetes</taxon>
        <taxon>Auriculariales</taxon>
        <taxon>Exidiaceae</taxon>
        <taxon>Exidia</taxon>
    </lineage>
</organism>
<reference evidence="1 2" key="1">
    <citation type="journal article" date="2016" name="Mol. Biol. Evol.">
        <title>Comparative Genomics of Early-Diverging Mushroom-Forming Fungi Provides Insights into the Origins of Lignocellulose Decay Capabilities.</title>
        <authorList>
            <person name="Nagy L.G."/>
            <person name="Riley R."/>
            <person name="Tritt A."/>
            <person name="Adam C."/>
            <person name="Daum C."/>
            <person name="Floudas D."/>
            <person name="Sun H."/>
            <person name="Yadav J.S."/>
            <person name="Pangilinan J."/>
            <person name="Larsson K.H."/>
            <person name="Matsuura K."/>
            <person name="Barry K."/>
            <person name="Labutti K."/>
            <person name="Kuo R."/>
            <person name="Ohm R.A."/>
            <person name="Bhattacharya S.S."/>
            <person name="Shirouzu T."/>
            <person name="Yoshinaga Y."/>
            <person name="Martin F.M."/>
            <person name="Grigoriev I.V."/>
            <person name="Hibbett D.S."/>
        </authorList>
    </citation>
    <scope>NUCLEOTIDE SEQUENCE [LARGE SCALE GENOMIC DNA]</scope>
    <source>
        <strain evidence="1 2">HHB12029</strain>
    </source>
</reference>
<name>A0A165ZIB6_EXIGL</name>
<evidence type="ECO:0000313" key="1">
    <source>
        <dbReference type="EMBL" id="KZV82969.1"/>
    </source>
</evidence>
<gene>
    <name evidence="1" type="ORF">EXIGLDRAFT_729073</name>
</gene>
<keyword evidence="2" id="KW-1185">Reference proteome</keyword>
<sequence length="70" mass="7537">MALRQLSFSRRCSLLPVCSPFVLSHSPPSLAVRDDLLGSTLTFVPFAFVRPAASSVSAAPTPHFAQRLLP</sequence>
<protein>
    <submittedName>
        <fullName evidence="1">Uncharacterized protein</fullName>
    </submittedName>
</protein>